<dbReference type="EMBL" id="CP073633">
    <property type="protein sequence ID" value="WHQ69848.1"/>
    <property type="molecule type" value="Genomic_DNA"/>
</dbReference>
<evidence type="ECO:0000256" key="1">
    <source>
        <dbReference type="SAM" id="SignalP"/>
    </source>
</evidence>
<dbReference type="RefSeq" id="WP_003602263.1">
    <property type="nucleotide sequence ID" value="NZ_BJVP01000001.1"/>
</dbReference>
<dbReference type="AlphaFoldDB" id="A0A1S1P4R1"/>
<dbReference type="PANTHER" id="PTHR38593:SF1">
    <property type="entry name" value="BLR2558 PROTEIN"/>
    <property type="match status" value="1"/>
</dbReference>
<evidence type="ECO:0000259" key="2">
    <source>
        <dbReference type="Pfam" id="PF13628"/>
    </source>
</evidence>
<evidence type="ECO:0000313" key="6">
    <source>
        <dbReference type="Proteomes" id="UP000180215"/>
    </source>
</evidence>
<reference evidence="7" key="2">
    <citation type="submission" date="2017-10" db="EMBL/GenBank/DDBJ databases">
        <authorList>
            <person name="Regsiter A."/>
            <person name="William W."/>
        </authorList>
    </citation>
    <scope>NUCLEOTIDE SEQUENCE [LARGE SCALE GENOMIC DNA]</scope>
</reference>
<evidence type="ECO:0000313" key="5">
    <source>
        <dbReference type="EMBL" id="WHQ69848.1"/>
    </source>
</evidence>
<reference evidence="3 6" key="1">
    <citation type="submission" date="2016-10" db="EMBL/GenBank/DDBJ databases">
        <title>Draft genome sequence of Methylobacterium extorquens CP3, a seed endophyte of Crotalaria pumila with plant growth-promoting and metal tolerance properties.</title>
        <authorList>
            <person name="Sanchez-Lopez A.S."/>
            <person name="Van Hamme J.D."/>
            <person name="Thijs S."/>
            <person name="Mcammond B.M."/>
            <person name="Stevens V."/>
            <person name="Gonzalez-Chavez M.D.C."/>
            <person name="Vangronsveld J."/>
        </authorList>
    </citation>
    <scope>NUCLEOTIDE SEQUENCE [LARGE SCALE GENOMIC DNA]</scope>
    <source>
        <strain evidence="3 6">CP3</strain>
    </source>
</reference>
<evidence type="ECO:0000313" key="7">
    <source>
        <dbReference type="Proteomes" id="UP000233769"/>
    </source>
</evidence>
<reference evidence="4" key="3">
    <citation type="submission" date="2017-10" db="EMBL/GenBank/DDBJ databases">
        <authorList>
            <person name="Banno H."/>
            <person name="Chua N.-H."/>
        </authorList>
    </citation>
    <scope>NUCLEOTIDE SEQUENCE [LARGE SCALE GENOMIC DNA]</scope>
    <source>
        <strain evidence="4">TK 0001</strain>
    </source>
</reference>
<dbReference type="EMBL" id="MNAO01000147">
    <property type="protein sequence ID" value="OHV16251.1"/>
    <property type="molecule type" value="Genomic_DNA"/>
</dbReference>
<dbReference type="Gene3D" id="1.20.1260.10">
    <property type="match status" value="1"/>
</dbReference>
<dbReference type="Proteomes" id="UP000233769">
    <property type="component" value="Chromosome tk0001"/>
</dbReference>
<sequence>MRTTLTAAACLLLLGAAGMPAHAQSVGEKTGVNSLMGVAPTAQDFVTQAVISDMFEDQTSKLALEKADEKTKAFAKKMIEDHKKTSDELKSVVQTGDMKLNLPTALDSAHQSKLDKLKSLSGNDFTKQYHDDQVTAHKNATDLYKRYAESGDNAALKAFAIKTKPHLDEHLKMAQDLDNKK</sequence>
<dbReference type="GeneID" id="72992383"/>
<gene>
    <name evidence="3" type="ORF">BK022_13360</name>
    <name evidence="5" type="ORF">KEC54_26620</name>
    <name evidence="4" type="ORF">TK0001_0644</name>
</gene>
<feature type="chain" id="PRO_5015069559" evidence="1">
    <location>
        <begin position="24"/>
        <end position="181"/>
    </location>
</feature>
<reference evidence="5" key="4">
    <citation type="journal article" date="2022" name="Biotechnol. Bioprocess Eng.">
        <title>Pan-genome Analysis Reveals Comparative Genomic Features of Central Metabolic Pathways in Methylorubrum extorquens.</title>
        <authorList>
            <person name="Lee G.M."/>
            <person name="Scott-Nevros Z.K."/>
            <person name="Lee S.-M."/>
            <person name="Kim D."/>
        </authorList>
    </citation>
    <scope>NUCLEOTIDE SEQUENCE</scope>
    <source>
        <strain evidence="5">ATCC 55366</strain>
    </source>
</reference>
<name>A0A1S1P4R1_METEX</name>
<dbReference type="Proteomes" id="UP001223720">
    <property type="component" value="Chromosome"/>
</dbReference>
<evidence type="ECO:0000313" key="4">
    <source>
        <dbReference type="EMBL" id="SOR27246.1"/>
    </source>
</evidence>
<proteinExistence type="predicted"/>
<dbReference type="OMA" id="MFEIQSN"/>
<protein>
    <submittedName>
        <fullName evidence="3">DUF305 domain-containing protein</fullName>
    </submittedName>
    <submittedName>
        <fullName evidence="5">DUF4142 domain-containing protein</fullName>
    </submittedName>
</protein>
<feature type="signal peptide" evidence="1">
    <location>
        <begin position="1"/>
        <end position="23"/>
    </location>
</feature>
<dbReference type="InterPro" id="IPR025419">
    <property type="entry name" value="DUF4142"/>
</dbReference>
<organism evidence="3 6">
    <name type="scientific">Methylorubrum extorquens</name>
    <name type="common">Methylobacterium dichloromethanicum</name>
    <name type="synonym">Methylobacterium extorquens</name>
    <dbReference type="NCBI Taxonomy" id="408"/>
    <lineage>
        <taxon>Bacteria</taxon>
        <taxon>Pseudomonadati</taxon>
        <taxon>Pseudomonadota</taxon>
        <taxon>Alphaproteobacteria</taxon>
        <taxon>Hyphomicrobiales</taxon>
        <taxon>Methylobacteriaceae</taxon>
        <taxon>Methylorubrum</taxon>
    </lineage>
</organism>
<accession>A0A1S1P4R1</accession>
<evidence type="ECO:0000313" key="3">
    <source>
        <dbReference type="EMBL" id="OHV16251.1"/>
    </source>
</evidence>
<feature type="domain" description="DUF4142" evidence="2">
    <location>
        <begin position="41"/>
        <end position="177"/>
    </location>
</feature>
<dbReference type="InterPro" id="IPR012347">
    <property type="entry name" value="Ferritin-like"/>
</dbReference>
<dbReference type="PANTHER" id="PTHR38593">
    <property type="entry name" value="BLR2558 PROTEIN"/>
    <property type="match status" value="1"/>
</dbReference>
<keyword evidence="1" id="KW-0732">Signal</keyword>
<dbReference type="Proteomes" id="UP000180215">
    <property type="component" value="Unassembled WGS sequence"/>
</dbReference>
<dbReference type="EMBL" id="LT962688">
    <property type="protein sequence ID" value="SOR27246.1"/>
    <property type="molecule type" value="Genomic_DNA"/>
</dbReference>
<dbReference type="Pfam" id="PF13628">
    <property type="entry name" value="DUF4142"/>
    <property type="match status" value="1"/>
</dbReference>